<gene>
    <name evidence="5" type="ORF">FCC1311_100432</name>
</gene>
<feature type="domain" description="VWFA" evidence="4">
    <location>
        <begin position="40"/>
        <end position="256"/>
    </location>
</feature>
<dbReference type="Proteomes" id="UP000241890">
    <property type="component" value="Unassembled WGS sequence"/>
</dbReference>
<evidence type="ECO:0000256" key="1">
    <source>
        <dbReference type="SAM" id="MobiDB-lite"/>
    </source>
</evidence>
<dbReference type="Gene3D" id="3.40.50.410">
    <property type="entry name" value="von Willebrand factor, type A domain"/>
    <property type="match status" value="1"/>
</dbReference>
<keyword evidence="5" id="KW-0675">Receptor</keyword>
<evidence type="ECO:0000259" key="4">
    <source>
        <dbReference type="PROSITE" id="PS50234"/>
    </source>
</evidence>
<dbReference type="CDD" id="cd00136">
    <property type="entry name" value="PDZ_canonical"/>
    <property type="match status" value="1"/>
</dbReference>
<accession>A0A2R5GSJ7</accession>
<dbReference type="InterPro" id="IPR036034">
    <property type="entry name" value="PDZ_sf"/>
</dbReference>
<evidence type="ECO:0000256" key="3">
    <source>
        <dbReference type="SAM" id="SignalP"/>
    </source>
</evidence>
<feature type="transmembrane region" description="Helical" evidence="2">
    <location>
        <begin position="1509"/>
        <end position="1532"/>
    </location>
</feature>
<dbReference type="Pfam" id="PF13519">
    <property type="entry name" value="VWA_2"/>
    <property type="match status" value="1"/>
</dbReference>
<dbReference type="InterPro" id="IPR036465">
    <property type="entry name" value="vWFA_dom_sf"/>
</dbReference>
<evidence type="ECO:0000313" key="6">
    <source>
        <dbReference type="Proteomes" id="UP000241890"/>
    </source>
</evidence>
<dbReference type="SUPFAM" id="SSF50156">
    <property type="entry name" value="PDZ domain-like"/>
    <property type="match status" value="1"/>
</dbReference>
<dbReference type="CDD" id="cd04508">
    <property type="entry name" value="Tudor_SF"/>
    <property type="match status" value="1"/>
</dbReference>
<organism evidence="5 6">
    <name type="scientific">Hondaea fermentalgiana</name>
    <dbReference type="NCBI Taxonomy" id="2315210"/>
    <lineage>
        <taxon>Eukaryota</taxon>
        <taxon>Sar</taxon>
        <taxon>Stramenopiles</taxon>
        <taxon>Bigyra</taxon>
        <taxon>Labyrinthulomycetes</taxon>
        <taxon>Thraustochytrida</taxon>
        <taxon>Thraustochytriidae</taxon>
        <taxon>Hondaea</taxon>
    </lineage>
</organism>
<name>A0A2R5GSJ7_9STRA</name>
<reference evidence="5 6" key="1">
    <citation type="submission" date="2017-12" db="EMBL/GenBank/DDBJ databases">
        <title>Sequencing, de novo assembly and annotation of complete genome of a new Thraustochytrid species, strain FCC1311.</title>
        <authorList>
            <person name="Sedici K."/>
            <person name="Godart F."/>
            <person name="Aiese Cigliano R."/>
            <person name="Sanseverino W."/>
            <person name="Barakat M."/>
            <person name="Ortet P."/>
            <person name="Marechal E."/>
            <person name="Cagnac O."/>
            <person name="Amato A."/>
        </authorList>
    </citation>
    <scope>NUCLEOTIDE SEQUENCE [LARGE SCALE GENOMIC DNA]</scope>
</reference>
<dbReference type="EMBL" id="BEYU01000170">
    <property type="protein sequence ID" value="GBG33820.1"/>
    <property type="molecule type" value="Genomic_DNA"/>
</dbReference>
<dbReference type="Gene3D" id="2.30.30.140">
    <property type="match status" value="1"/>
</dbReference>
<dbReference type="SUPFAM" id="SSF53300">
    <property type="entry name" value="vWA-like"/>
    <property type="match status" value="1"/>
</dbReference>
<proteinExistence type="predicted"/>
<feature type="compositionally biased region" description="Polar residues" evidence="1">
    <location>
        <begin position="1484"/>
        <end position="1493"/>
    </location>
</feature>
<evidence type="ECO:0000313" key="5">
    <source>
        <dbReference type="EMBL" id="GBG33820.1"/>
    </source>
</evidence>
<feature type="signal peptide" evidence="3">
    <location>
        <begin position="1"/>
        <end position="29"/>
    </location>
</feature>
<dbReference type="InterPro" id="IPR002035">
    <property type="entry name" value="VWF_A"/>
</dbReference>
<evidence type="ECO:0000256" key="2">
    <source>
        <dbReference type="SAM" id="Phobius"/>
    </source>
</evidence>
<keyword evidence="2" id="KW-1133">Transmembrane helix</keyword>
<keyword evidence="3" id="KW-0732">Signal</keyword>
<dbReference type="CDD" id="cd00198">
    <property type="entry name" value="vWFA"/>
    <property type="match status" value="1"/>
</dbReference>
<keyword evidence="6" id="KW-1185">Reference proteome</keyword>
<feature type="chain" id="PRO_5015325402" evidence="3">
    <location>
        <begin position="30"/>
        <end position="2014"/>
    </location>
</feature>
<dbReference type="Gene3D" id="2.30.42.10">
    <property type="match status" value="1"/>
</dbReference>
<protein>
    <submittedName>
        <fullName evidence="5">Anthrax toxin receptor 2</fullName>
    </submittedName>
</protein>
<dbReference type="InParanoid" id="A0A2R5GSJ7"/>
<sequence length="2014" mass="213110">MRRTSLGRVVAAAAVAAMTLANVALQAQAAEVAAVSTAQDFYFVVDASGSMNDGNAECKEVSGGLTCMELLASFCAETVKAMAEFVGSYYESPENNGIRVAITVFRCMGQSKDPYIILSPTGNETEIAEAFDTLGAIEPDGNTCAETALTQTQEWIEEAVALAPPDRTSSILYVTDGFLERTNKEGDSDVKSRSEAIAADIRELNNTQIFALTLTGSLSEAKQDQQLEEVAEITDSTSRIFPVEDAGSLDKIVGNLTAYIIGDFQIRLSTSNVNGTICAGVSPMVQITGTSVTVLTNPVCTFNMSGQPDYVFPDVTATSIVGGFECEVPLSYYSSDTEDEVVSVQFVNVEAEQRREVGPLTTFSLDRPACVTASAKDGSDDLRCLGDKIKYALTGETVDSLLSNANRTFTVQCVFEFEDDGYSFTRTADATAAESGDSYTCELAADDASARFRSSSTVDEDALTVQGSSVDNAAVADVSVVSPAVVSGLSLQLSLGDGETIPGTTVSSLTYTKLTEPESNLDLVSPSCVDADVPTTVCWRMDGQAEATFSGSTIKWAHEAASADTELRVVCIIDFEDDEGNEYSYIRSPSASGTNSITCILPDDVYDPSQYNASSLERVMTTGAYLYAASGSGSGRAMALSTYNGTNLALDACIDVEVNEEPCFGADATVRLVPDASSSAVIDGSDASVKCFFIDDNNKNSPVEVEATQTALGDGSFECRTSDLVVEEGQCPLTFKVFELRSDGVTVLTQTLASETSQCLELSTRSSASEVFLGKDVSACWAQANAADVGAAVLFSGSTASGLDENAVQCRFSGGLPIAGDASSVLVSAQRDASDQGLFCIIPDELLLGEGNGVAQGLEVELLFACSSSESDETQQSVLGSIAFNLDVITGSPCLVSSVGTLEEPTGDPVCVGEAARVFVSGGTSFASLLASLDTSDSGSAVECTFDGGSTVEGSVVGSGSDAFVFCQLPRKATLENHRVSAVRFPRTDVEGGSVNVDVSGYELGAQGSCLSNEVVVDPQTDGTEERRRELQTSSTEEAAYCLGDALSTQFSGDSIESLLEVFGDTDTEERTNDANETETVTVLTQWECQWQIDTDWDPEGGIDVTQPIWPNASDSTIICESEVWSPFSTSSFNLGAYSSVTLMVVTDAVNGTNSSVGDPVSFEQDYKAQVCSGNLSQGSGVPATDADCARAAVELVLGGRSAITLAKEQDRVSCEFDGPSGLEVGTPIFTGGSNPSVECQAPGWEPKSDAGNYTSITLLARVDDGNETMSVKALEFAPTAARVCISVDTPSTICVGEPVTATLTGTSLGAYRAWNDDSFEGTTCSGSSGSSEVAFTNSSESNGSTDVVLCDMRSTLSSTSISESLTVSMRDVDLVASYALDVSAARNSARCLGSTSSFATCSVGTANTEIELSGASLELMDLSLFMCVLSNSTTSKVEEADLRTVGSDANGTVLCTADDAFDTFKVVLRSEADESLADGDIVQDNSTCTSGAATLPPSSEDDGESGSLGIILGVVLSLIIALLVLAIFVYARKRRQARAKEPVANDDLERGIPAKFMVDEGPAMGDGLLHDFSVGDRIEAQGDFDESGTPEAWHKGTLVADHHNGEFTVQLDHVPLDQSEQVVALSAMQRARSDFAVNDHVEAKYGAGQTWHEARVAKVNKNDTYDLTYVSGDLAPEAMVASGLVRAPLMNLEPGSLVEALHAGEGRYLRGVVDTRDVPTEMYGILFDGFAEDPAEGAVSPVMVPRVNVRPFEIAAGDLMDVKRPEDFAPVRAIVSSVDEASATCTLVDEETGESLVDVAFVHIYRPVFSAGQTVEVRNEQGDGWARARISQVNTSANSYEVEYLGEEGRTESGVPVARVREAREPANDPIPDIFRPPQRDHEELYDENGEPVPYHLRFKKSKPIAYHELPNNQFDVTVDMSDGLGLSLGWTNDSRVIVAGFRDLPISGSWGPIEATGLVGLKDELIKVNEIPVVGKSFVEVSELIKKSDKIIKLQFGRWDDDGPVSMGMQEQ</sequence>
<keyword evidence="2" id="KW-0812">Transmembrane</keyword>
<dbReference type="PROSITE" id="PS50234">
    <property type="entry name" value="VWFA"/>
    <property type="match status" value="1"/>
</dbReference>
<feature type="region of interest" description="Disordered" evidence="1">
    <location>
        <begin position="1481"/>
        <end position="1505"/>
    </location>
</feature>
<comment type="caution">
    <text evidence="5">The sequence shown here is derived from an EMBL/GenBank/DDBJ whole genome shotgun (WGS) entry which is preliminary data.</text>
</comment>
<keyword evidence="2" id="KW-0472">Membrane</keyword>